<reference evidence="3 4" key="1">
    <citation type="submission" date="2019-04" db="EMBL/GenBank/DDBJ databases">
        <title>Niastella caeni sp. nov., isolated from activated sludge.</title>
        <authorList>
            <person name="Sheng M."/>
        </authorList>
    </citation>
    <scope>NUCLEOTIDE SEQUENCE [LARGE SCALE GENOMIC DNA]</scope>
    <source>
        <strain evidence="3 4">HX-2-15</strain>
    </source>
</reference>
<protein>
    <recommendedName>
        <fullName evidence="2">Outer membrane protein beta-barrel domain-containing protein</fullName>
    </recommendedName>
</protein>
<dbReference type="EMBL" id="STFF01000001">
    <property type="protein sequence ID" value="THU41214.1"/>
    <property type="molecule type" value="Genomic_DNA"/>
</dbReference>
<dbReference type="SUPFAM" id="SSF56935">
    <property type="entry name" value="Porins"/>
    <property type="match status" value="1"/>
</dbReference>
<organism evidence="3 4">
    <name type="scientific">Niastella caeni</name>
    <dbReference type="NCBI Taxonomy" id="2569763"/>
    <lineage>
        <taxon>Bacteria</taxon>
        <taxon>Pseudomonadati</taxon>
        <taxon>Bacteroidota</taxon>
        <taxon>Chitinophagia</taxon>
        <taxon>Chitinophagales</taxon>
        <taxon>Chitinophagaceae</taxon>
        <taxon>Niastella</taxon>
    </lineage>
</organism>
<evidence type="ECO:0000256" key="1">
    <source>
        <dbReference type="SAM" id="SignalP"/>
    </source>
</evidence>
<keyword evidence="4" id="KW-1185">Reference proteome</keyword>
<evidence type="ECO:0000313" key="3">
    <source>
        <dbReference type="EMBL" id="THU41214.1"/>
    </source>
</evidence>
<dbReference type="Proteomes" id="UP000306918">
    <property type="component" value="Unassembled WGS sequence"/>
</dbReference>
<dbReference type="OrthoDB" id="606930at2"/>
<accession>A0A4S8I313</accession>
<evidence type="ECO:0000313" key="4">
    <source>
        <dbReference type="Proteomes" id="UP000306918"/>
    </source>
</evidence>
<dbReference type="InterPro" id="IPR008969">
    <property type="entry name" value="CarboxyPept-like_regulatory"/>
</dbReference>
<evidence type="ECO:0000259" key="2">
    <source>
        <dbReference type="Pfam" id="PF14905"/>
    </source>
</evidence>
<dbReference type="InterPro" id="IPR041700">
    <property type="entry name" value="OMP_b-brl_3"/>
</dbReference>
<feature type="signal peptide" evidence="1">
    <location>
        <begin position="1"/>
        <end position="25"/>
    </location>
</feature>
<dbReference type="RefSeq" id="WP_136575704.1">
    <property type="nucleotide sequence ID" value="NZ_STFF01000001.1"/>
</dbReference>
<feature type="domain" description="Outer membrane protein beta-barrel" evidence="2">
    <location>
        <begin position="614"/>
        <end position="806"/>
    </location>
</feature>
<sequence>MKRYCRITSLILSLLYFLPAFTQSADSTFTGYAMGFIKDSAYHYFLPSATVSIYKAKDTSLLSYQLSNSFGEFHFRKLPREQQLLISVSYTGYKHFNKLFSIPADAKKIILDTFYLIRRDNVLNEVVIVARKPPMQMNGDTLEFNADAFKLDANAVVEDLLRKLPGIIVWGDGTITVNGKPVKSVLVEGKPFFTKDARIATQNLPKNAIDKIQVYKEVNEKNRLDSTTNVNIKLKRNKKSGLFGKIGAGYGTDDRYLGEGMINVFTPRTQISAGSSINNTNKIAADVNTLMLNSAFKGVGANIEFQPDFGKQGIFSTRSGGVTFQHDFIPDAGYNKNNRLSADYFINDSKSNLIKNSQTVITLGLDSILNQKSNLAQIVDNTDQYLNLNYDLKKSRNEFYISPSVRINKSYNYTRQANASESTHLGKQSQDSTVDEINNQTHAFTFKTGFKNKADNSRASRIPGDFQIDYTFFHNEVDSRESKKSDFISILRPSQNIKFDRNYETNMRSISNLIEFKYNNLNGLLFGRMNLYKIRISFFNYLKINTEKENNAINDFDAGTGQLLVNPYLTNNSRYRTVEEIPSINFSRFFLKGLSNRYQKTLAINIEAREQFFNQRNDARKSFQNFDHSYNRFIPKASITYTNDQFGEHYTTYTIAYNTSTYYPTVNQLAPLVDSSNNFYRHLGNPDLKPSYKEEVELSIQNTSSKSKNVFNYFIEIKGGAVRNNFSDSSLFDNLGRNIHYSVNVSGNRYVNMLANLNKAFKIKGNLVQMKAFASLNINKQPSFVNGDRILSNNLNNNYNLNLTYTLKDLLALNLSQTLNFYKSNQSGVYKYQLTSTAINTAIGASLNFPKNFTVNTNITYNKNITSYSRDIKFTIWNASVAYRFLKGNTSEIKFSALDLLHQNTGIISYGNNNSLTLGNVNVLQQYFMLTFAYFPRKFGKKDSPK</sequence>
<dbReference type="Pfam" id="PF14905">
    <property type="entry name" value="OMP_b-brl_3"/>
    <property type="match status" value="1"/>
</dbReference>
<dbReference type="AlphaFoldDB" id="A0A4S8I313"/>
<proteinExistence type="predicted"/>
<gene>
    <name evidence="3" type="ORF">FAM09_03620</name>
</gene>
<keyword evidence="1" id="KW-0732">Signal</keyword>
<comment type="caution">
    <text evidence="3">The sequence shown here is derived from an EMBL/GenBank/DDBJ whole genome shotgun (WGS) entry which is preliminary data.</text>
</comment>
<name>A0A4S8I313_9BACT</name>
<feature type="chain" id="PRO_5020433149" description="Outer membrane protein beta-barrel domain-containing protein" evidence="1">
    <location>
        <begin position="26"/>
        <end position="946"/>
    </location>
</feature>
<dbReference type="SUPFAM" id="SSF49464">
    <property type="entry name" value="Carboxypeptidase regulatory domain-like"/>
    <property type="match status" value="1"/>
</dbReference>